<evidence type="ECO:0000313" key="3">
    <source>
        <dbReference type="Proteomes" id="UP000838324"/>
    </source>
</evidence>
<comment type="caution">
    <text evidence="2">The sequence shown here is derived from an EMBL/GenBank/DDBJ whole genome shotgun (WGS) entry which is preliminary data.</text>
</comment>
<evidence type="ECO:0000313" key="2">
    <source>
        <dbReference type="EMBL" id="CAH1222702.1"/>
    </source>
</evidence>
<proteinExistence type="predicted"/>
<protein>
    <recommendedName>
        <fullName evidence="1">Methyltransferase type 11 domain-containing protein</fullName>
    </recommendedName>
</protein>
<reference evidence="2" key="1">
    <citation type="submission" date="2022-01" db="EMBL/GenBank/DDBJ databases">
        <authorList>
            <person name="Criscuolo A."/>
        </authorList>
    </citation>
    <scope>NUCLEOTIDE SEQUENCE</scope>
    <source>
        <strain evidence="2">CIP111892</strain>
    </source>
</reference>
<accession>A0ABN8H2A7</accession>
<evidence type="ECO:0000259" key="1">
    <source>
        <dbReference type="Pfam" id="PF08241"/>
    </source>
</evidence>
<dbReference type="Proteomes" id="UP000838324">
    <property type="component" value="Unassembled WGS sequence"/>
</dbReference>
<sequence length="164" mass="19254">MAELASENLDGPRGKLIQTSMEEWEYPEDSFDLVISRLAVHYIEDIGSLFRNIHRTLKPGGQFVFSVEHPVITSTLQTSGMRTSWTVDNYFMEGYREQQWLGGTVYKYHRTIENYYSTLQQAGFAVHNLRESNPQRKYFISEETYERRRRIPLFLFLAAQSVIN</sequence>
<feature type="domain" description="Methyltransferase type 11" evidence="1">
    <location>
        <begin position="2"/>
        <end position="65"/>
    </location>
</feature>
<dbReference type="Gene3D" id="3.40.50.150">
    <property type="entry name" value="Vaccinia Virus protein VP39"/>
    <property type="match status" value="1"/>
</dbReference>
<dbReference type="PANTHER" id="PTHR43861">
    <property type="entry name" value="TRANS-ACONITATE 2-METHYLTRANSFERASE-RELATED"/>
    <property type="match status" value="1"/>
</dbReference>
<name>A0ABN8H2A7_9BACL</name>
<dbReference type="SUPFAM" id="SSF53335">
    <property type="entry name" value="S-adenosyl-L-methionine-dependent methyltransferases"/>
    <property type="match status" value="1"/>
</dbReference>
<gene>
    <name evidence="2" type="ORF">PAECIP111892_05181</name>
</gene>
<organism evidence="2 3">
    <name type="scientific">Paenibacillus auburnensis</name>
    <dbReference type="NCBI Taxonomy" id="2905649"/>
    <lineage>
        <taxon>Bacteria</taxon>
        <taxon>Bacillati</taxon>
        <taxon>Bacillota</taxon>
        <taxon>Bacilli</taxon>
        <taxon>Bacillales</taxon>
        <taxon>Paenibacillaceae</taxon>
        <taxon>Paenibacillus</taxon>
    </lineage>
</organism>
<dbReference type="PANTHER" id="PTHR43861:SF1">
    <property type="entry name" value="TRANS-ACONITATE 2-METHYLTRANSFERASE"/>
    <property type="match status" value="1"/>
</dbReference>
<dbReference type="EMBL" id="CAKMMG010000012">
    <property type="protein sequence ID" value="CAH1222702.1"/>
    <property type="molecule type" value="Genomic_DNA"/>
</dbReference>
<dbReference type="CDD" id="cd02440">
    <property type="entry name" value="AdoMet_MTases"/>
    <property type="match status" value="1"/>
</dbReference>
<keyword evidence="3" id="KW-1185">Reference proteome</keyword>
<dbReference type="Pfam" id="PF08241">
    <property type="entry name" value="Methyltransf_11"/>
    <property type="match status" value="1"/>
</dbReference>
<dbReference type="InterPro" id="IPR029063">
    <property type="entry name" value="SAM-dependent_MTases_sf"/>
</dbReference>
<dbReference type="InterPro" id="IPR013216">
    <property type="entry name" value="Methyltransf_11"/>
</dbReference>
<dbReference type="RefSeq" id="WP_236337049.1">
    <property type="nucleotide sequence ID" value="NZ_CAKMMG010000012.1"/>
</dbReference>